<dbReference type="InterPro" id="IPR003599">
    <property type="entry name" value="Ig_sub"/>
</dbReference>
<comment type="function">
    <text evidence="3">Most highly expressed siglec (sialic acid-binding immunoglobulin-like lectin) on B-cells that plays a role in various aspects of B-cell biology including differentiation, antigen presentation, and trafficking to bone marrow. Binds to alpha 2,6-linked sialic acid residues of surface molecules such as CD22 itself, CD45 and IgM in a cis configuration. Can also bind to ligands on other cells as an adhesion molecule in a trans configuration. Acts as an inhibitory coreceptor on the surface of B-cells and inhibits B-cell receptor induced signaling, characterized by inhibition of the calcium mobilization and cellular activation. Mechanistically, the immunoreceptor tyrosine-based inhibitory motif domain is phosphorylated by the Src kinase LYN, which in turn leads to the recruitment of the protein tyrosine phosphatase 1/PTPN6, leading to the negative regulation of BCR signaling. If this negative signaling from is of sufficient strength, apoptosis of the B-cell can be induced.</text>
</comment>
<feature type="chain" id="PRO_5040732574" description="B-cell receptor CD22" evidence="5">
    <location>
        <begin position="16"/>
        <end position="333"/>
    </location>
</feature>
<dbReference type="SUPFAM" id="SSF48726">
    <property type="entry name" value="Immunoglobulin"/>
    <property type="match status" value="3"/>
</dbReference>
<dbReference type="PANTHER" id="PTHR46013:SF4">
    <property type="entry name" value="B-CELL RECEPTOR CD22-RELATED"/>
    <property type="match status" value="1"/>
</dbReference>
<dbReference type="InterPro" id="IPR013783">
    <property type="entry name" value="Ig-like_fold"/>
</dbReference>
<sequence>MVLLQILLVIKLVITERNNRVYSADDDWRVTYSSSHICALKDSTVTIHCTYTYPTGHKINTVFWTNTQTPTDNVFPDLSEDSEYKQRIQYLGDKQHDCSVRLTDVRHTDSHKYYFRFITNKPDGKWTGAPGVTLAVTDPPDKPVISISSSGVIVEGDSVNLTCSSESNPPVHIYSWFKENQTTSVGSGNIYNITNIRSDHSGQYKCKTRHTCGEKYSDPVTLNVLYPPRNVSASISSSGVIVEGDSVTLTCSSESNPPVHIYSWFKEETSVGSVLIYSWFKETQTSSVVSGQTFSISNINSCLSGWFYCVAHNKDGSQRSDAVSLTVKGVSCK</sequence>
<comment type="subunit">
    <text evidence="4">Predominantly monomer of isoform CD22-beta. Also found as heterodimer of isoform CD22-beta and a shorter isoform. Interacts with PTPN6/SHP-1, LYN, SYK, PIK3R1/PIK3R2 and PLCG1 upon phosphorylation. Interacts with GRB2, INPP5D and SHC1 upon phosphorylation. May form a complex with INPP5D/SHIP, GRB2 and SHC1.</text>
</comment>
<gene>
    <name evidence="7" type="ORF">IRJ41_000553</name>
</gene>
<evidence type="ECO:0000256" key="4">
    <source>
        <dbReference type="ARBA" id="ARBA00046458"/>
    </source>
</evidence>
<dbReference type="InterPro" id="IPR007110">
    <property type="entry name" value="Ig-like_dom"/>
</dbReference>
<dbReference type="SMART" id="SM00408">
    <property type="entry name" value="IGc2"/>
    <property type="match status" value="2"/>
</dbReference>
<feature type="domain" description="Ig-like" evidence="6">
    <location>
        <begin position="143"/>
        <end position="223"/>
    </location>
</feature>
<feature type="domain" description="Ig-like" evidence="6">
    <location>
        <begin position="228"/>
        <end position="326"/>
    </location>
</feature>
<keyword evidence="8" id="KW-1185">Reference proteome</keyword>
<dbReference type="InterPro" id="IPR056386">
    <property type="entry name" value="Ig_CD22"/>
</dbReference>
<keyword evidence="7" id="KW-0675">Receptor</keyword>
<evidence type="ECO:0000313" key="8">
    <source>
        <dbReference type="Proteomes" id="UP001059041"/>
    </source>
</evidence>
<keyword evidence="5" id="KW-0732">Signal</keyword>
<protein>
    <recommendedName>
        <fullName evidence="1">B-cell receptor CD22</fullName>
    </recommendedName>
    <alternativeName>
        <fullName evidence="2">Sialic acid-binding Ig-like lectin 2</fullName>
    </alternativeName>
</protein>
<dbReference type="PANTHER" id="PTHR46013">
    <property type="entry name" value="VASCULAR CELL ADHESION MOLECULE 1"/>
    <property type="match status" value="1"/>
</dbReference>
<dbReference type="AlphaFoldDB" id="A0A9W7WXY8"/>
<dbReference type="PROSITE" id="PS50835">
    <property type="entry name" value="IG_LIKE"/>
    <property type="match status" value="2"/>
</dbReference>
<dbReference type="Pfam" id="PF13895">
    <property type="entry name" value="Ig_2"/>
    <property type="match status" value="2"/>
</dbReference>
<evidence type="ECO:0000259" key="6">
    <source>
        <dbReference type="PROSITE" id="PS50835"/>
    </source>
</evidence>
<name>A0A9W7WXY8_TRIRA</name>
<evidence type="ECO:0000313" key="7">
    <source>
        <dbReference type="EMBL" id="KAI7810381.1"/>
    </source>
</evidence>
<organism evidence="7 8">
    <name type="scientific">Triplophysa rosa</name>
    <name type="common">Cave loach</name>
    <dbReference type="NCBI Taxonomy" id="992332"/>
    <lineage>
        <taxon>Eukaryota</taxon>
        <taxon>Metazoa</taxon>
        <taxon>Chordata</taxon>
        <taxon>Craniata</taxon>
        <taxon>Vertebrata</taxon>
        <taxon>Euteleostomi</taxon>
        <taxon>Actinopterygii</taxon>
        <taxon>Neopterygii</taxon>
        <taxon>Teleostei</taxon>
        <taxon>Ostariophysi</taxon>
        <taxon>Cypriniformes</taxon>
        <taxon>Nemacheilidae</taxon>
        <taxon>Triplophysa</taxon>
    </lineage>
</organism>
<evidence type="ECO:0000256" key="2">
    <source>
        <dbReference type="ARBA" id="ARBA00041781"/>
    </source>
</evidence>
<dbReference type="Proteomes" id="UP001059041">
    <property type="component" value="Linkage Group LG4"/>
</dbReference>
<evidence type="ECO:0000256" key="5">
    <source>
        <dbReference type="SAM" id="SignalP"/>
    </source>
</evidence>
<dbReference type="Pfam" id="PF24518">
    <property type="entry name" value="Ig_CD22"/>
    <property type="match status" value="1"/>
</dbReference>
<evidence type="ECO:0000256" key="1">
    <source>
        <dbReference type="ARBA" id="ARBA00040106"/>
    </source>
</evidence>
<dbReference type="InterPro" id="IPR003598">
    <property type="entry name" value="Ig_sub2"/>
</dbReference>
<feature type="signal peptide" evidence="5">
    <location>
        <begin position="1"/>
        <end position="15"/>
    </location>
</feature>
<comment type="caution">
    <text evidence="7">The sequence shown here is derived from an EMBL/GenBank/DDBJ whole genome shotgun (WGS) entry which is preliminary data.</text>
</comment>
<dbReference type="Gene3D" id="2.60.40.10">
    <property type="entry name" value="Immunoglobulins"/>
    <property type="match status" value="3"/>
</dbReference>
<evidence type="ECO:0000256" key="3">
    <source>
        <dbReference type="ARBA" id="ARBA00045430"/>
    </source>
</evidence>
<dbReference type="EMBL" id="JAFHDT010000004">
    <property type="protein sequence ID" value="KAI7810381.1"/>
    <property type="molecule type" value="Genomic_DNA"/>
</dbReference>
<proteinExistence type="predicted"/>
<dbReference type="SMART" id="SM00409">
    <property type="entry name" value="IG"/>
    <property type="match status" value="3"/>
</dbReference>
<accession>A0A9W7WXY8</accession>
<dbReference type="InterPro" id="IPR036179">
    <property type="entry name" value="Ig-like_dom_sf"/>
</dbReference>
<reference evidence="7" key="1">
    <citation type="submission" date="2021-02" db="EMBL/GenBank/DDBJ databases">
        <title>Comparative genomics reveals that relaxation of natural selection precedes convergent phenotypic evolution of cavefish.</title>
        <authorList>
            <person name="Peng Z."/>
        </authorList>
    </citation>
    <scope>NUCLEOTIDE SEQUENCE</scope>
    <source>
        <tissue evidence="7">Muscle</tissue>
    </source>
</reference>